<gene>
    <name evidence="1" type="ordered locus">syc1023_d</name>
</gene>
<reference evidence="1 2" key="1">
    <citation type="journal article" date="2007" name="Photosyn. Res.">
        <title>Complete nucleotide sequence of the freshwater unicellular cyanobacterium Synechococcus elongatus PCC 6301 chromosome: gene content and organization.</title>
        <authorList>
            <person name="Sugita C."/>
            <person name="Ogata K."/>
            <person name="Shikata M."/>
            <person name="Jikuya H."/>
            <person name="Takano J."/>
            <person name="Furumichi M."/>
            <person name="Kanehisa M."/>
            <person name="Omata T."/>
            <person name="Sugiura M."/>
            <person name="Sugita M."/>
        </authorList>
    </citation>
    <scope>NUCLEOTIDE SEQUENCE [LARGE SCALE GENOMIC DNA]</scope>
    <source>
        <strain evidence="2">ATCC 27144 / PCC 6301 / SAUG 1402/1</strain>
    </source>
</reference>
<dbReference type="GeneID" id="72429320"/>
<evidence type="ECO:0000313" key="2">
    <source>
        <dbReference type="Proteomes" id="UP000001175"/>
    </source>
</evidence>
<protein>
    <submittedName>
        <fullName evidence="1">Uncharacterized protein</fullName>
    </submittedName>
</protein>
<dbReference type="eggNOG" id="ENOG50330A2">
    <property type="taxonomic scope" value="Bacteria"/>
</dbReference>
<dbReference type="KEGG" id="syc:syc1023_d"/>
<dbReference type="Proteomes" id="UP000001175">
    <property type="component" value="Chromosome"/>
</dbReference>
<dbReference type="RefSeq" id="WP_011243335.1">
    <property type="nucleotide sequence ID" value="NC_006576.1"/>
</dbReference>
<dbReference type="EMBL" id="AP008231">
    <property type="protein sequence ID" value="BAD79213.1"/>
    <property type="molecule type" value="Genomic_DNA"/>
</dbReference>
<name>A0A0H3K1X6_SYNP6</name>
<accession>A0A0H3K1X6</accession>
<dbReference type="AlphaFoldDB" id="A0A0H3K1X6"/>
<evidence type="ECO:0000313" key="1">
    <source>
        <dbReference type="EMBL" id="BAD79213.1"/>
    </source>
</evidence>
<sequence>MTGLLYLGLILYLIGAWRFWVGFGKTHFSSNRAILTLLWPLLLVSQSFRQNFRRALKG</sequence>
<proteinExistence type="predicted"/>
<organism evidence="1 2">
    <name type="scientific">Synechococcus sp. (strain ATCC 27144 / PCC 6301 / SAUG 1402/1)</name>
    <name type="common">Anacystis nidulans</name>
    <dbReference type="NCBI Taxonomy" id="269084"/>
    <lineage>
        <taxon>Bacteria</taxon>
        <taxon>Bacillati</taxon>
        <taxon>Cyanobacteriota</taxon>
        <taxon>Cyanophyceae</taxon>
        <taxon>Synechococcales</taxon>
        <taxon>Synechococcaceae</taxon>
        <taxon>Synechococcus</taxon>
    </lineage>
</organism>